<organism evidence="1 2">
    <name type="scientific">Trichoderma harzianum CBS 226.95</name>
    <dbReference type="NCBI Taxonomy" id="983964"/>
    <lineage>
        <taxon>Eukaryota</taxon>
        <taxon>Fungi</taxon>
        <taxon>Dikarya</taxon>
        <taxon>Ascomycota</taxon>
        <taxon>Pezizomycotina</taxon>
        <taxon>Sordariomycetes</taxon>
        <taxon>Hypocreomycetidae</taxon>
        <taxon>Hypocreales</taxon>
        <taxon>Hypocreaceae</taxon>
        <taxon>Trichoderma</taxon>
    </lineage>
</organism>
<dbReference type="EMBL" id="KZ679675">
    <property type="protein sequence ID" value="PTB60471.1"/>
    <property type="molecule type" value="Genomic_DNA"/>
</dbReference>
<dbReference type="Proteomes" id="UP000241690">
    <property type="component" value="Unassembled WGS sequence"/>
</dbReference>
<dbReference type="RefSeq" id="XP_024780148.1">
    <property type="nucleotide sequence ID" value="XM_024913147.1"/>
</dbReference>
<gene>
    <name evidence="1" type="ORF">M431DRAFT_182890</name>
</gene>
<dbReference type="AlphaFoldDB" id="A0A2T4ATU8"/>
<keyword evidence="2" id="KW-1185">Reference proteome</keyword>
<proteinExistence type="predicted"/>
<dbReference type="GeneID" id="36621708"/>
<sequence>MNHQGSYTYDGSVTVEQYDPSQCSHYSNLCYDARTRTRTTSTLSRWQIEVPCRCRPSQAMMRACTADVELSNWNGADAGPPEAFLQQLYRKITTLNATTHRLPTREILHQSLVTAPCQKSNQLGSTENFVQTECLPPDSMSVQALASWRHLLLMQTDATCFDRLALDPQTGCTSEALRSRKGTGSAEPKWTAWCSNYD</sequence>
<reference evidence="1 2" key="1">
    <citation type="submission" date="2016-07" db="EMBL/GenBank/DDBJ databases">
        <title>Multiple horizontal gene transfer events from other fungi enriched the ability of initially mycotrophic Trichoderma (Ascomycota) to feed on dead plant biomass.</title>
        <authorList>
            <consortium name="DOE Joint Genome Institute"/>
            <person name="Aerts A."/>
            <person name="Atanasova L."/>
            <person name="Chenthamara K."/>
            <person name="Zhang J."/>
            <person name="Grujic M."/>
            <person name="Henrissat B."/>
            <person name="Kuo A."/>
            <person name="Salamov A."/>
            <person name="Lipzen A."/>
            <person name="Labutti K."/>
            <person name="Barry K."/>
            <person name="Miao Y."/>
            <person name="Rahimi M.J."/>
            <person name="Shen Q."/>
            <person name="Grigoriev I.V."/>
            <person name="Kubicek C.P."/>
            <person name="Druzhinina I.S."/>
        </authorList>
    </citation>
    <scope>NUCLEOTIDE SEQUENCE [LARGE SCALE GENOMIC DNA]</scope>
    <source>
        <strain evidence="1 2">CBS 226.95</strain>
    </source>
</reference>
<protein>
    <submittedName>
        <fullName evidence="1">Uncharacterized protein</fullName>
    </submittedName>
</protein>
<accession>A0A2T4ATU8</accession>
<name>A0A2T4ATU8_TRIHA</name>
<evidence type="ECO:0000313" key="2">
    <source>
        <dbReference type="Proteomes" id="UP000241690"/>
    </source>
</evidence>
<evidence type="ECO:0000313" key="1">
    <source>
        <dbReference type="EMBL" id="PTB60471.1"/>
    </source>
</evidence>